<accession>A0A7S8IXP5</accession>
<evidence type="ECO:0000313" key="3">
    <source>
        <dbReference type="Proteomes" id="UP000593737"/>
    </source>
</evidence>
<dbReference type="EMBL" id="CP047423">
    <property type="protein sequence ID" value="QPD02433.1"/>
    <property type="molecule type" value="Genomic_DNA"/>
</dbReference>
<evidence type="ECO:0000313" key="2">
    <source>
        <dbReference type="EMBL" id="QPD02433.1"/>
    </source>
</evidence>
<name>A0A7S8IXP5_9BACT</name>
<proteinExistence type="predicted"/>
<protein>
    <submittedName>
        <fullName evidence="2">ATPase</fullName>
    </submittedName>
</protein>
<dbReference type="NCBIfam" id="NF040826">
    <property type="entry name" value="lxa_BCAM0308"/>
    <property type="match status" value="1"/>
</dbReference>
<dbReference type="AlphaFoldDB" id="A0A7S8IXP5"/>
<dbReference type="InterPro" id="IPR007064">
    <property type="entry name" value="Nmd3_N"/>
</dbReference>
<sequence>MTAKMKTPAGLGVRHDRTVQEYQHDTYKLRGKLKEPTVCTECGATFHKGRWTWGTKPADADEIICPACMRIRDKYPKGFVTLKGSFKDEQHEQVLGLVKNTEKIEKTEHPLSRIMSIETKPEGLVIATTDSHLPRRIGEGLKHAYHGELELHYDQDEDFVRITWT</sequence>
<dbReference type="Pfam" id="PF04981">
    <property type="entry name" value="NMD3"/>
    <property type="match status" value="1"/>
</dbReference>
<reference evidence="2 3" key="1">
    <citation type="journal article" date="2020" name="ISME J.">
        <title>Enrichment and physiological characterization of a novel comammox Nitrospira indicates ammonium inhibition of complete nitrification.</title>
        <authorList>
            <person name="Sakoula D."/>
            <person name="Koch H."/>
            <person name="Frank J."/>
            <person name="Jetten M.S.M."/>
            <person name="van Kessel M.A.H.J."/>
            <person name="Lucker S."/>
        </authorList>
    </citation>
    <scope>NUCLEOTIDE SEQUENCE [LARGE SCALE GENOMIC DNA]</scope>
    <source>
        <strain evidence="2">Comreactor17</strain>
    </source>
</reference>
<dbReference type="InterPro" id="IPR047706">
    <property type="entry name" value="BCAM0308-like"/>
</dbReference>
<dbReference type="KEGG" id="nkf:Nkreftii_000207"/>
<dbReference type="Proteomes" id="UP000593737">
    <property type="component" value="Chromosome"/>
</dbReference>
<feature type="domain" description="Nmd3 N-terminal" evidence="1">
    <location>
        <begin position="62"/>
        <end position="150"/>
    </location>
</feature>
<gene>
    <name evidence="2" type="ORF">Nkreftii_000207</name>
</gene>
<evidence type="ECO:0000259" key="1">
    <source>
        <dbReference type="Pfam" id="PF04981"/>
    </source>
</evidence>
<organism evidence="2 3">
    <name type="scientific">Candidatus Nitrospira kreftii</name>
    <dbReference type="NCBI Taxonomy" id="2652173"/>
    <lineage>
        <taxon>Bacteria</taxon>
        <taxon>Pseudomonadati</taxon>
        <taxon>Nitrospirota</taxon>
        <taxon>Nitrospiria</taxon>
        <taxon>Nitrospirales</taxon>
        <taxon>Nitrospiraceae</taxon>
        <taxon>Nitrospira</taxon>
    </lineage>
</organism>